<accession>A0A383UIA7</accession>
<name>A0A383UIA7_BLUHO</name>
<evidence type="ECO:0000313" key="2">
    <source>
        <dbReference type="EMBL" id="SZF00044.1"/>
    </source>
</evidence>
<evidence type="ECO:0000313" key="3">
    <source>
        <dbReference type="Proteomes" id="UP000275772"/>
    </source>
</evidence>
<sequence>MNTVCVAAFLLSIWKPYVADRMVLAELSKARTYVYREISTANQFPLRKPSSDIYMIKSDIKRPGTSYAIYCSKKLDGKTIMHGLLDQVIPFTIDGPRRDQRRINPENPCLTQLSSMAMQKNYNPIMTSEIIKSNACTGKNLMELALHKYIHIQEYRTSRRDERQRRKIRVYFDVAIEIQFGEGQVYFEGKQVNNETEDEILIWYIGYLHVLRRRINQRGWYVSTSPTSLDLNGYHISKFIRHNSPPFKRFIESWEFLETLADKRKNYAGLTNMELAIERQRKTSHEKIERLKLDNLQPSRVHGIIPSFTWYGDRDETSFG</sequence>
<keyword evidence="1" id="KW-0732">Signal</keyword>
<dbReference type="Proteomes" id="UP000275772">
    <property type="component" value="Unassembled WGS sequence"/>
</dbReference>
<gene>
    <name evidence="2" type="ORF">BLGHR1_10768</name>
</gene>
<evidence type="ECO:0000256" key="1">
    <source>
        <dbReference type="SAM" id="SignalP"/>
    </source>
</evidence>
<protein>
    <submittedName>
        <fullName evidence="2">Uncharacterized protein</fullName>
    </submittedName>
</protein>
<reference evidence="2 3" key="1">
    <citation type="submission" date="2017-11" db="EMBL/GenBank/DDBJ databases">
        <authorList>
            <person name="Kracher B."/>
        </authorList>
    </citation>
    <scope>NUCLEOTIDE SEQUENCE [LARGE SCALE GENOMIC DNA]</scope>
    <source>
        <strain evidence="2 3">RACE1</strain>
    </source>
</reference>
<feature type="signal peptide" evidence="1">
    <location>
        <begin position="1"/>
        <end position="19"/>
    </location>
</feature>
<dbReference type="AlphaFoldDB" id="A0A383UIA7"/>
<dbReference type="VEuPathDB" id="FungiDB:BLGHR1_10768"/>
<organism evidence="2 3">
    <name type="scientific">Blumeria hordei</name>
    <name type="common">Barley powdery mildew</name>
    <name type="synonym">Blumeria graminis f. sp. hordei</name>
    <dbReference type="NCBI Taxonomy" id="2867405"/>
    <lineage>
        <taxon>Eukaryota</taxon>
        <taxon>Fungi</taxon>
        <taxon>Dikarya</taxon>
        <taxon>Ascomycota</taxon>
        <taxon>Pezizomycotina</taxon>
        <taxon>Leotiomycetes</taxon>
        <taxon>Erysiphales</taxon>
        <taxon>Erysiphaceae</taxon>
        <taxon>Blumeria</taxon>
    </lineage>
</organism>
<proteinExistence type="predicted"/>
<dbReference type="EMBL" id="UNSH01000007">
    <property type="protein sequence ID" value="SZF00044.1"/>
    <property type="molecule type" value="Genomic_DNA"/>
</dbReference>
<feature type="chain" id="PRO_5016855566" evidence="1">
    <location>
        <begin position="20"/>
        <end position="320"/>
    </location>
</feature>